<organism evidence="1 2">
    <name type="scientific">Sphenostylis stenocarpa</name>
    <dbReference type="NCBI Taxonomy" id="92480"/>
    <lineage>
        <taxon>Eukaryota</taxon>
        <taxon>Viridiplantae</taxon>
        <taxon>Streptophyta</taxon>
        <taxon>Embryophyta</taxon>
        <taxon>Tracheophyta</taxon>
        <taxon>Spermatophyta</taxon>
        <taxon>Magnoliopsida</taxon>
        <taxon>eudicotyledons</taxon>
        <taxon>Gunneridae</taxon>
        <taxon>Pentapetalae</taxon>
        <taxon>rosids</taxon>
        <taxon>fabids</taxon>
        <taxon>Fabales</taxon>
        <taxon>Fabaceae</taxon>
        <taxon>Papilionoideae</taxon>
        <taxon>50 kb inversion clade</taxon>
        <taxon>NPAAA clade</taxon>
        <taxon>indigoferoid/millettioid clade</taxon>
        <taxon>Phaseoleae</taxon>
        <taxon>Sphenostylis</taxon>
    </lineage>
</organism>
<evidence type="ECO:0000313" key="2">
    <source>
        <dbReference type="Proteomes" id="UP001189624"/>
    </source>
</evidence>
<proteinExistence type="predicted"/>
<accession>A0AA86VSS1</accession>
<protein>
    <submittedName>
        <fullName evidence="1">Uncharacterized protein</fullName>
    </submittedName>
</protein>
<dbReference type="EMBL" id="OY731405">
    <property type="protein sequence ID" value="CAJ1972818.1"/>
    <property type="molecule type" value="Genomic_DNA"/>
</dbReference>
<keyword evidence="2" id="KW-1185">Reference proteome</keyword>
<dbReference type="Gramene" id="rna-AYBTSS11_LOCUS24875">
    <property type="protein sequence ID" value="CAJ1972818.1"/>
    <property type="gene ID" value="gene-AYBTSS11_LOCUS24875"/>
</dbReference>
<dbReference type="AlphaFoldDB" id="A0AA86VSS1"/>
<gene>
    <name evidence="1" type="ORF">AYBTSS11_LOCUS24875</name>
</gene>
<evidence type="ECO:0000313" key="1">
    <source>
        <dbReference type="EMBL" id="CAJ1972818.1"/>
    </source>
</evidence>
<name>A0AA86VSS1_9FABA</name>
<dbReference type="Proteomes" id="UP001189624">
    <property type="component" value="Chromosome 8"/>
</dbReference>
<reference evidence="1" key="1">
    <citation type="submission" date="2023-10" db="EMBL/GenBank/DDBJ databases">
        <authorList>
            <person name="Domelevo Entfellner J.-B."/>
        </authorList>
    </citation>
    <scope>NUCLEOTIDE SEQUENCE</scope>
</reference>
<sequence length="85" mass="9470">MEIFEQILRDGIKSVEINSVKGVETNNVKGGVGTNGVKGVRMDGVKFVKGRSVKDDETRLKNNEVKGIDFSDGEEERNAYLDYVF</sequence>